<dbReference type="EMBL" id="KV419398">
    <property type="protein sequence ID" value="KZS96668.1"/>
    <property type="molecule type" value="Genomic_DNA"/>
</dbReference>
<evidence type="ECO:0000256" key="1">
    <source>
        <dbReference type="SAM" id="MobiDB-lite"/>
    </source>
</evidence>
<keyword evidence="4" id="KW-1185">Reference proteome</keyword>
<evidence type="ECO:0000313" key="3">
    <source>
        <dbReference type="EMBL" id="KZS96668.1"/>
    </source>
</evidence>
<reference evidence="3 4" key="1">
    <citation type="journal article" date="2016" name="Mol. Biol. Evol.">
        <title>Comparative Genomics of Early-Diverging Mushroom-Forming Fungi Provides Insights into the Origins of Lignocellulose Decay Capabilities.</title>
        <authorList>
            <person name="Nagy L.G."/>
            <person name="Riley R."/>
            <person name="Tritt A."/>
            <person name="Adam C."/>
            <person name="Daum C."/>
            <person name="Floudas D."/>
            <person name="Sun H."/>
            <person name="Yadav J.S."/>
            <person name="Pangilinan J."/>
            <person name="Larsson K.H."/>
            <person name="Matsuura K."/>
            <person name="Barry K."/>
            <person name="Labutti K."/>
            <person name="Kuo R."/>
            <person name="Ohm R.A."/>
            <person name="Bhattacharya S.S."/>
            <person name="Shirouzu T."/>
            <person name="Yoshinaga Y."/>
            <person name="Martin F.M."/>
            <person name="Grigoriev I.V."/>
            <person name="Hibbett D.S."/>
        </authorList>
    </citation>
    <scope>NUCLEOTIDE SEQUENCE [LARGE SCALE GENOMIC DNA]</scope>
    <source>
        <strain evidence="3 4">HHB9708</strain>
    </source>
</reference>
<protein>
    <recommendedName>
        <fullName evidence="5">Extracellular membrane protein CFEM domain-containing protein</fullName>
    </recommendedName>
</protein>
<organism evidence="3 4">
    <name type="scientific">Sistotremastrum niveocremeum HHB9708</name>
    <dbReference type="NCBI Taxonomy" id="1314777"/>
    <lineage>
        <taxon>Eukaryota</taxon>
        <taxon>Fungi</taxon>
        <taxon>Dikarya</taxon>
        <taxon>Basidiomycota</taxon>
        <taxon>Agaricomycotina</taxon>
        <taxon>Agaricomycetes</taxon>
        <taxon>Sistotremastrales</taxon>
        <taxon>Sistotremastraceae</taxon>
        <taxon>Sertulicium</taxon>
        <taxon>Sertulicium niveocremeum</taxon>
    </lineage>
</organism>
<feature type="signal peptide" evidence="2">
    <location>
        <begin position="1"/>
        <end position="20"/>
    </location>
</feature>
<feature type="compositionally biased region" description="Low complexity" evidence="1">
    <location>
        <begin position="111"/>
        <end position="173"/>
    </location>
</feature>
<evidence type="ECO:0008006" key="5">
    <source>
        <dbReference type="Google" id="ProtNLM"/>
    </source>
</evidence>
<proteinExistence type="predicted"/>
<dbReference type="Proteomes" id="UP000076722">
    <property type="component" value="Unassembled WGS sequence"/>
</dbReference>
<name>A0A164Y7Y8_9AGAM</name>
<feature type="chain" id="PRO_5007854520" description="Extracellular membrane protein CFEM domain-containing protein" evidence="2">
    <location>
        <begin position="21"/>
        <end position="192"/>
    </location>
</feature>
<feature type="region of interest" description="Disordered" evidence="1">
    <location>
        <begin position="106"/>
        <end position="173"/>
    </location>
</feature>
<keyword evidence="2" id="KW-0732">Signal</keyword>
<evidence type="ECO:0000256" key="2">
    <source>
        <dbReference type="SAM" id="SignalP"/>
    </source>
</evidence>
<evidence type="ECO:0000313" key="4">
    <source>
        <dbReference type="Proteomes" id="UP000076722"/>
    </source>
</evidence>
<gene>
    <name evidence="3" type="ORF">SISNIDRAFT_493595</name>
</gene>
<sequence>MHALTVFVILFALGLSTSHGGGTLAASLRRQDTSGDCDKCTTLSGPDGALATCKVLSCFCTTPYLEAERTCLQCTLDQEGPSNQASLQSAMDTFIDDCRRAGIQVPDEPLTISGGTIATSSSSSISGSSTSSASVATTSSASSTAESTTPVSTESTSSPSPTTSKSNASSERSSSFVGSIATFGILVSLYWA</sequence>
<accession>A0A164Y7Y8</accession>
<dbReference type="AlphaFoldDB" id="A0A164Y7Y8"/>